<sequence length="63" mass="7365">MPGHNRAQAITIYLDQSHGYAFGQKHEKVHNRSDHVGFTLSVPNRQETDRLICVRQYDWPSEE</sequence>
<dbReference type="Proteomes" id="UP000028073">
    <property type="component" value="Unassembled WGS sequence"/>
</dbReference>
<proteinExistence type="predicted"/>
<comment type="caution">
    <text evidence="1">The sequence shown here is derived from an EMBL/GenBank/DDBJ whole genome shotgun (WGS) entry which is preliminary data.</text>
</comment>
<name>A0A081NDR7_9GAMM</name>
<evidence type="ECO:0000313" key="2">
    <source>
        <dbReference type="Proteomes" id="UP000028073"/>
    </source>
</evidence>
<organism evidence="1 2">
    <name type="scientific">Endozoicomonas numazuensis</name>
    <dbReference type="NCBI Taxonomy" id="1137799"/>
    <lineage>
        <taxon>Bacteria</taxon>
        <taxon>Pseudomonadati</taxon>
        <taxon>Pseudomonadota</taxon>
        <taxon>Gammaproteobacteria</taxon>
        <taxon>Oceanospirillales</taxon>
        <taxon>Endozoicomonadaceae</taxon>
        <taxon>Endozoicomonas</taxon>
    </lineage>
</organism>
<evidence type="ECO:0000313" key="1">
    <source>
        <dbReference type="EMBL" id="KEQ16590.1"/>
    </source>
</evidence>
<dbReference type="STRING" id="1137799.GZ78_22430"/>
<reference evidence="1 2" key="1">
    <citation type="submission" date="2014-06" db="EMBL/GenBank/DDBJ databases">
        <title>Whole Genome Sequences of Three Symbiotic Endozoicomonas Bacteria.</title>
        <authorList>
            <person name="Neave M.J."/>
            <person name="Apprill A."/>
            <person name="Voolstra C.R."/>
        </authorList>
    </citation>
    <scope>NUCLEOTIDE SEQUENCE [LARGE SCALE GENOMIC DNA]</scope>
    <source>
        <strain evidence="1 2">DSM 25634</strain>
    </source>
</reference>
<keyword evidence="2" id="KW-1185">Reference proteome</keyword>
<gene>
    <name evidence="1" type="ORF">GZ78_22430</name>
</gene>
<protein>
    <submittedName>
        <fullName evidence="1">Uncharacterized protein</fullName>
    </submittedName>
</protein>
<accession>A0A081NDR7</accession>
<dbReference type="EMBL" id="JOKH01000005">
    <property type="protein sequence ID" value="KEQ16590.1"/>
    <property type="molecule type" value="Genomic_DNA"/>
</dbReference>
<dbReference type="AlphaFoldDB" id="A0A081NDR7"/>